<evidence type="ECO:0000313" key="2">
    <source>
        <dbReference type="EMBL" id="ERH18552.1"/>
    </source>
</evidence>
<proteinExistence type="predicted"/>
<feature type="region of interest" description="Disordered" evidence="1">
    <location>
        <begin position="17"/>
        <end position="39"/>
    </location>
</feature>
<dbReference type="AlphaFoldDB" id="U1RJA5"/>
<name>U1RJA5_9ACTO</name>
<dbReference type="HOGENOM" id="CLU_3303334_0_0_11"/>
<dbReference type="EMBL" id="AWSD01000163">
    <property type="protein sequence ID" value="ERH18552.1"/>
    <property type="molecule type" value="Genomic_DNA"/>
</dbReference>
<sequence>MPASLQSELLASKNYMRVRQGQSSQGGKLHPLVTVDTIP</sequence>
<reference evidence="2 3" key="1">
    <citation type="submission" date="2013-06" db="EMBL/GenBank/DDBJ databases">
        <authorList>
            <person name="Weinstock G."/>
            <person name="Sodergren E."/>
            <person name="Lobos E.A."/>
            <person name="Fulton L."/>
            <person name="Fulton R."/>
            <person name="Courtney L."/>
            <person name="Fronick C."/>
            <person name="O'Laughlin M."/>
            <person name="Godfrey J."/>
            <person name="Wilson R.M."/>
            <person name="Miner T."/>
            <person name="Farmer C."/>
            <person name="Delehaunty K."/>
            <person name="Cordes M."/>
            <person name="Minx P."/>
            <person name="Tomlinson C."/>
            <person name="Chen J."/>
            <person name="Wollam A."/>
            <person name="Pepin K.H."/>
            <person name="Bhonagiri V."/>
            <person name="Zhang X."/>
            <person name="Warren W."/>
            <person name="Mitreva M."/>
            <person name="Mardis E.R."/>
            <person name="Wilson R.K."/>
        </authorList>
    </citation>
    <scope>NUCLEOTIDE SEQUENCE [LARGE SCALE GENOMIC DNA]</scope>
    <source>
        <strain evidence="2 3">F0510</strain>
    </source>
</reference>
<evidence type="ECO:0000256" key="1">
    <source>
        <dbReference type="SAM" id="MobiDB-lite"/>
    </source>
</evidence>
<gene>
    <name evidence="2" type="ORF">HMPREF1549_01655</name>
</gene>
<organism evidence="2 3">
    <name type="scientific">Actinomyces johnsonii F0510</name>
    <dbReference type="NCBI Taxonomy" id="1227262"/>
    <lineage>
        <taxon>Bacteria</taxon>
        <taxon>Bacillati</taxon>
        <taxon>Actinomycetota</taxon>
        <taxon>Actinomycetes</taxon>
        <taxon>Actinomycetales</taxon>
        <taxon>Actinomycetaceae</taxon>
        <taxon>Actinomyces</taxon>
    </lineage>
</organism>
<comment type="caution">
    <text evidence="2">The sequence shown here is derived from an EMBL/GenBank/DDBJ whole genome shotgun (WGS) entry which is preliminary data.</text>
</comment>
<dbReference type="PATRIC" id="fig|1227262.3.peg.1359"/>
<protein>
    <submittedName>
        <fullName evidence="2">Uncharacterized protein</fullName>
    </submittedName>
</protein>
<accession>U1RJA5</accession>
<dbReference type="Proteomes" id="UP000016498">
    <property type="component" value="Unassembled WGS sequence"/>
</dbReference>
<evidence type="ECO:0000313" key="3">
    <source>
        <dbReference type="Proteomes" id="UP000016498"/>
    </source>
</evidence>